<evidence type="ECO:0000256" key="1">
    <source>
        <dbReference type="SAM" id="MobiDB-lite"/>
    </source>
</evidence>
<organism evidence="3 4">
    <name type="scientific">Amycolatopsis iheyensis</name>
    <dbReference type="NCBI Taxonomy" id="2945988"/>
    <lineage>
        <taxon>Bacteria</taxon>
        <taxon>Bacillati</taxon>
        <taxon>Actinomycetota</taxon>
        <taxon>Actinomycetes</taxon>
        <taxon>Pseudonocardiales</taxon>
        <taxon>Pseudonocardiaceae</taxon>
        <taxon>Amycolatopsis</taxon>
    </lineage>
</organism>
<name>A0A9X2SJU5_9PSEU</name>
<dbReference type="EMBL" id="JAMXQV010000003">
    <property type="protein sequence ID" value="MCR6482710.1"/>
    <property type="molecule type" value="Genomic_DNA"/>
</dbReference>
<dbReference type="RefSeq" id="WP_257919339.1">
    <property type="nucleotide sequence ID" value="NZ_JAMXQV010000003.1"/>
</dbReference>
<sequence length="69" mass="6834">MSSTVCLFACLSGEPLTVAVLASGAAMAALLNALVAVATFLAGHPRDDALPDASRGQGKGPKRGAKPRG</sequence>
<feature type="transmembrane region" description="Helical" evidence="2">
    <location>
        <begin position="25"/>
        <end position="43"/>
    </location>
</feature>
<feature type="region of interest" description="Disordered" evidence="1">
    <location>
        <begin position="48"/>
        <end position="69"/>
    </location>
</feature>
<keyword evidence="2" id="KW-0812">Transmembrane</keyword>
<proteinExistence type="predicted"/>
<comment type="caution">
    <text evidence="3">The sequence shown here is derived from an EMBL/GenBank/DDBJ whole genome shotgun (WGS) entry which is preliminary data.</text>
</comment>
<dbReference type="Proteomes" id="UP001144096">
    <property type="component" value="Unassembled WGS sequence"/>
</dbReference>
<evidence type="ECO:0000313" key="3">
    <source>
        <dbReference type="EMBL" id="MCR6482710.1"/>
    </source>
</evidence>
<accession>A0A9X2SJU5</accession>
<evidence type="ECO:0000256" key="2">
    <source>
        <dbReference type="SAM" id="Phobius"/>
    </source>
</evidence>
<dbReference type="AlphaFoldDB" id="A0A9X2SJU5"/>
<evidence type="ECO:0000313" key="4">
    <source>
        <dbReference type="Proteomes" id="UP001144096"/>
    </source>
</evidence>
<reference evidence="3" key="1">
    <citation type="submission" date="2022-06" db="EMBL/GenBank/DDBJ databases">
        <title>Amycolatopsis iheyaensis sp. nov., a new species of the genus Amycolatopsis isolated from soil in Iheya island, Japan.</title>
        <authorList>
            <person name="Ngamcharungchit C."/>
            <person name="Kanto H."/>
            <person name="Take A."/>
            <person name="Intra B."/>
            <person name="Matsumoto A."/>
            <person name="Panbangred W."/>
            <person name="Inahashi Y."/>
        </authorList>
    </citation>
    <scope>NUCLEOTIDE SEQUENCE</scope>
    <source>
        <strain evidence="3">OK19-0408</strain>
    </source>
</reference>
<keyword evidence="2" id="KW-0472">Membrane</keyword>
<feature type="compositionally biased region" description="Basic residues" evidence="1">
    <location>
        <begin position="60"/>
        <end position="69"/>
    </location>
</feature>
<gene>
    <name evidence="3" type="ORF">M8542_07765</name>
</gene>
<protein>
    <submittedName>
        <fullName evidence="3">Uncharacterized protein</fullName>
    </submittedName>
</protein>
<keyword evidence="2" id="KW-1133">Transmembrane helix</keyword>
<keyword evidence="4" id="KW-1185">Reference proteome</keyword>